<gene>
    <name evidence="8" type="ORF">FXF49_06250</name>
</gene>
<dbReference type="NCBIfam" id="TIGR00801">
    <property type="entry name" value="ncs2"/>
    <property type="match status" value="1"/>
</dbReference>
<comment type="subcellular location">
    <subcellularLocation>
        <location evidence="1">Membrane</location>
        <topology evidence="1">Multi-pass membrane protein</topology>
    </subcellularLocation>
</comment>
<reference evidence="8 9" key="1">
    <citation type="submission" date="2019-08" db="EMBL/GenBank/DDBJ databases">
        <title>Genomic characterization of a novel candidate phylum (ARYD3) from a high temperature, high salinity tertiary oil reservoir in north central Oklahoma, USA.</title>
        <authorList>
            <person name="Youssef N.H."/>
            <person name="Yadav A."/>
            <person name="Elshahed M.S."/>
        </authorList>
    </citation>
    <scope>NUCLEOTIDE SEQUENCE [LARGE SCALE GENOMIC DNA]</scope>
    <source>
        <strain evidence="8">ARYD1</strain>
    </source>
</reference>
<feature type="transmembrane region" description="Helical" evidence="7">
    <location>
        <begin position="150"/>
        <end position="167"/>
    </location>
</feature>
<name>A0A5D0MRI3_FLESI</name>
<comment type="caution">
    <text evidence="8">The sequence shown here is derived from an EMBL/GenBank/DDBJ whole genome shotgun (WGS) entry which is preliminary data.</text>
</comment>
<dbReference type="PANTHER" id="PTHR42810:SF2">
    <property type="entry name" value="PURINE PERMEASE C1399.01C-RELATED"/>
    <property type="match status" value="1"/>
</dbReference>
<dbReference type="InterPro" id="IPR006043">
    <property type="entry name" value="NCS2"/>
</dbReference>
<feature type="transmembrane region" description="Helical" evidence="7">
    <location>
        <begin position="220"/>
        <end position="240"/>
    </location>
</feature>
<dbReference type="GO" id="GO:0005886">
    <property type="term" value="C:plasma membrane"/>
    <property type="evidence" value="ECO:0007669"/>
    <property type="project" value="UniProtKB-ARBA"/>
</dbReference>
<evidence type="ECO:0000256" key="4">
    <source>
        <dbReference type="ARBA" id="ARBA00022692"/>
    </source>
</evidence>
<dbReference type="GO" id="GO:0042907">
    <property type="term" value="F:xanthine transmembrane transporter activity"/>
    <property type="evidence" value="ECO:0007669"/>
    <property type="project" value="TreeGrafter"/>
</dbReference>
<keyword evidence="5 7" id="KW-1133">Transmembrane helix</keyword>
<sequence length="410" mass="42923">MDETLSAKKLLTGVQMLFVAFGALVLVPLLTGFDPSIALFSAGLGTLIFQFITKSKVPVFLASSFAFIAPIQYGVKNFGLGETLGGLVFAGLTYLIFSLLVKKGGVEAIDRYLPSVVTGPVIMTIGLTLAPTAVKMAKSFDGSGNYDPKAVIISVFTLIMAIIVVMYGKRIFSLIPILSGIVLGYIFAMLLGVVDFEPITNAEWFSIPWIVAMQEGSFEIPVFDLAAILYIVPVAIAPAIEHVGDVLAISSVTGKNYLKDPGLHRTLLGDGIATAFAGLVGGPPNTTYSEVTGAVALTKATDIMYMRIAAITAIILAFVGKLGAILKTIPVPVMGGIMILLFGMIAAIGTGSLVRNKVDMSKSRNLVIVSVILVIGIGNMVIGIGRVSLGGIGLAGVIGVILNLVLPEDK</sequence>
<feature type="transmembrane region" description="Helical" evidence="7">
    <location>
        <begin position="308"/>
        <end position="326"/>
    </location>
</feature>
<keyword evidence="6 7" id="KW-0472">Membrane</keyword>
<accession>A0A5D0MRI3</accession>
<feature type="transmembrane region" description="Helical" evidence="7">
    <location>
        <begin position="388"/>
        <end position="406"/>
    </location>
</feature>
<evidence type="ECO:0000256" key="7">
    <source>
        <dbReference type="SAM" id="Phobius"/>
    </source>
</evidence>
<dbReference type="Pfam" id="PF00860">
    <property type="entry name" value="Xan_ur_permease"/>
    <property type="match status" value="1"/>
</dbReference>
<evidence type="ECO:0000256" key="3">
    <source>
        <dbReference type="ARBA" id="ARBA00022448"/>
    </source>
</evidence>
<dbReference type="PROSITE" id="PS01116">
    <property type="entry name" value="XANTH_URACIL_PERMASE"/>
    <property type="match status" value="1"/>
</dbReference>
<dbReference type="PANTHER" id="PTHR42810">
    <property type="entry name" value="PURINE PERMEASE C1399.01C-RELATED"/>
    <property type="match status" value="1"/>
</dbReference>
<dbReference type="EMBL" id="VSIV01000140">
    <property type="protein sequence ID" value="TYB33509.1"/>
    <property type="molecule type" value="Genomic_DNA"/>
</dbReference>
<dbReference type="Proteomes" id="UP000323337">
    <property type="component" value="Unassembled WGS sequence"/>
</dbReference>
<evidence type="ECO:0000256" key="2">
    <source>
        <dbReference type="ARBA" id="ARBA00008821"/>
    </source>
</evidence>
<evidence type="ECO:0000256" key="5">
    <source>
        <dbReference type="ARBA" id="ARBA00022989"/>
    </source>
</evidence>
<evidence type="ECO:0000313" key="8">
    <source>
        <dbReference type="EMBL" id="TYB33509.1"/>
    </source>
</evidence>
<protein>
    <submittedName>
        <fullName evidence="8">Uracil permease</fullName>
    </submittedName>
</protein>
<dbReference type="InterPro" id="IPR006042">
    <property type="entry name" value="Xan_ur_permease"/>
</dbReference>
<evidence type="ECO:0000256" key="1">
    <source>
        <dbReference type="ARBA" id="ARBA00004141"/>
    </source>
</evidence>
<feature type="transmembrane region" description="Helical" evidence="7">
    <location>
        <begin position="36"/>
        <end position="52"/>
    </location>
</feature>
<feature type="transmembrane region" description="Helical" evidence="7">
    <location>
        <begin position="112"/>
        <end position="130"/>
    </location>
</feature>
<organism evidence="8 9">
    <name type="scientific">Flexistipes sinusarabici</name>
    <dbReference type="NCBI Taxonomy" id="2352"/>
    <lineage>
        <taxon>Bacteria</taxon>
        <taxon>Pseudomonadati</taxon>
        <taxon>Deferribacterota</taxon>
        <taxon>Deferribacteres</taxon>
        <taxon>Deferribacterales</taxon>
        <taxon>Flexistipitaceae</taxon>
        <taxon>Flexistipes</taxon>
    </lineage>
</organism>
<feature type="transmembrane region" description="Helical" evidence="7">
    <location>
        <begin position="12"/>
        <end position="30"/>
    </location>
</feature>
<feature type="transmembrane region" description="Helical" evidence="7">
    <location>
        <begin position="366"/>
        <end position="382"/>
    </location>
</feature>
<keyword evidence="4 7" id="KW-0812">Transmembrane</keyword>
<dbReference type="RefSeq" id="WP_303701054.1">
    <property type="nucleotide sequence ID" value="NZ_VSIV01000140.1"/>
</dbReference>
<feature type="transmembrane region" description="Helical" evidence="7">
    <location>
        <begin position="174"/>
        <end position="194"/>
    </location>
</feature>
<feature type="transmembrane region" description="Helical" evidence="7">
    <location>
        <begin position="81"/>
        <end position="100"/>
    </location>
</feature>
<proteinExistence type="inferred from homology"/>
<comment type="similarity">
    <text evidence="2">Belongs to the nucleobase:cation symporter-2 (NCS2) (TC 2.A.40) family.</text>
</comment>
<evidence type="ECO:0000256" key="6">
    <source>
        <dbReference type="ARBA" id="ARBA00023136"/>
    </source>
</evidence>
<feature type="transmembrane region" description="Helical" evidence="7">
    <location>
        <begin position="332"/>
        <end position="354"/>
    </location>
</feature>
<keyword evidence="3" id="KW-0813">Transport</keyword>
<evidence type="ECO:0000313" key="9">
    <source>
        <dbReference type="Proteomes" id="UP000323337"/>
    </source>
</evidence>
<dbReference type="AlphaFoldDB" id="A0A5D0MRI3"/>